<comment type="caution">
    <text evidence="3">The sequence shown here is derived from an EMBL/GenBank/DDBJ whole genome shotgun (WGS) entry which is preliminary data.</text>
</comment>
<feature type="transmembrane region" description="Helical" evidence="1">
    <location>
        <begin position="272"/>
        <end position="297"/>
    </location>
</feature>
<gene>
    <name evidence="3" type="ORF">BSL78_25259</name>
</gene>
<evidence type="ECO:0000256" key="2">
    <source>
        <dbReference type="SAM" id="SignalP"/>
    </source>
</evidence>
<evidence type="ECO:0000256" key="1">
    <source>
        <dbReference type="SAM" id="Phobius"/>
    </source>
</evidence>
<protein>
    <recommendedName>
        <fullName evidence="5">Ig-like domain-containing protein</fullName>
    </recommendedName>
</protein>
<dbReference type="Gene3D" id="2.60.40.10">
    <property type="entry name" value="Immunoglobulins"/>
    <property type="match status" value="1"/>
</dbReference>
<keyword evidence="1" id="KW-0472">Membrane</keyword>
<dbReference type="Proteomes" id="UP000230750">
    <property type="component" value="Unassembled WGS sequence"/>
</dbReference>
<sequence>MGSIYRLCAITLLLITIDQVLCESQEVYFEIKDGYLNEVIFIGEKNITLICHVSDTLHANVTINKVGEGSVATNGGIGNCLEYNIQQVTEQYGGNYACTSRYEDKNTGRMVEMSRMLSLNVKDNQSATCLRNGTGIQKFYSVGDVLLLSCYCDVSVECNWIKSVEGSRVGTSILPMEVLQTNGKVIRRIVVGPLTSMNLTTRYDCLFGSSLDERCSIGPANVSINDEVSLFIPQSDLSKGCPLSVTPTPGIFSGSTEKTRGGQSLPEKSDDFLIYIVIGVCILVAIFLVVLFLFIIFMNRRNVQGMSYRQKLVMVLNNL</sequence>
<dbReference type="EMBL" id="MRZV01001432">
    <property type="protein sequence ID" value="PIK37909.1"/>
    <property type="molecule type" value="Genomic_DNA"/>
</dbReference>
<organism evidence="3 4">
    <name type="scientific">Stichopus japonicus</name>
    <name type="common">Sea cucumber</name>
    <dbReference type="NCBI Taxonomy" id="307972"/>
    <lineage>
        <taxon>Eukaryota</taxon>
        <taxon>Metazoa</taxon>
        <taxon>Echinodermata</taxon>
        <taxon>Eleutherozoa</taxon>
        <taxon>Echinozoa</taxon>
        <taxon>Holothuroidea</taxon>
        <taxon>Aspidochirotacea</taxon>
        <taxon>Aspidochirotida</taxon>
        <taxon>Stichopodidae</taxon>
        <taxon>Apostichopus</taxon>
    </lineage>
</organism>
<evidence type="ECO:0000313" key="3">
    <source>
        <dbReference type="EMBL" id="PIK37909.1"/>
    </source>
</evidence>
<feature type="signal peptide" evidence="2">
    <location>
        <begin position="1"/>
        <end position="22"/>
    </location>
</feature>
<evidence type="ECO:0000313" key="4">
    <source>
        <dbReference type="Proteomes" id="UP000230750"/>
    </source>
</evidence>
<accession>A0A2G8JQB0</accession>
<reference evidence="3 4" key="1">
    <citation type="journal article" date="2017" name="PLoS Biol.">
        <title>The sea cucumber genome provides insights into morphological evolution and visceral regeneration.</title>
        <authorList>
            <person name="Zhang X."/>
            <person name="Sun L."/>
            <person name="Yuan J."/>
            <person name="Sun Y."/>
            <person name="Gao Y."/>
            <person name="Zhang L."/>
            <person name="Li S."/>
            <person name="Dai H."/>
            <person name="Hamel J.F."/>
            <person name="Liu C."/>
            <person name="Yu Y."/>
            <person name="Liu S."/>
            <person name="Lin W."/>
            <person name="Guo K."/>
            <person name="Jin S."/>
            <person name="Xu P."/>
            <person name="Storey K.B."/>
            <person name="Huan P."/>
            <person name="Zhang T."/>
            <person name="Zhou Y."/>
            <person name="Zhang J."/>
            <person name="Lin C."/>
            <person name="Li X."/>
            <person name="Xing L."/>
            <person name="Huo D."/>
            <person name="Sun M."/>
            <person name="Wang L."/>
            <person name="Mercier A."/>
            <person name="Li F."/>
            <person name="Yang H."/>
            <person name="Xiang J."/>
        </authorList>
    </citation>
    <scope>NUCLEOTIDE SEQUENCE [LARGE SCALE GENOMIC DNA]</scope>
    <source>
        <strain evidence="3">Shaxun</strain>
        <tissue evidence="3">Muscle</tissue>
    </source>
</reference>
<evidence type="ECO:0008006" key="5">
    <source>
        <dbReference type="Google" id="ProtNLM"/>
    </source>
</evidence>
<keyword evidence="4" id="KW-1185">Reference proteome</keyword>
<dbReference type="AlphaFoldDB" id="A0A2G8JQB0"/>
<name>A0A2G8JQB0_STIJA</name>
<keyword evidence="2" id="KW-0732">Signal</keyword>
<feature type="chain" id="PRO_5013627650" description="Ig-like domain-containing protein" evidence="2">
    <location>
        <begin position="23"/>
        <end position="319"/>
    </location>
</feature>
<keyword evidence="1" id="KW-0812">Transmembrane</keyword>
<dbReference type="OrthoDB" id="10601332at2759"/>
<keyword evidence="1" id="KW-1133">Transmembrane helix</keyword>
<proteinExistence type="predicted"/>
<dbReference type="InterPro" id="IPR013783">
    <property type="entry name" value="Ig-like_fold"/>
</dbReference>